<comment type="caution">
    <text evidence="2">The sequence shown here is derived from an EMBL/GenBank/DDBJ whole genome shotgun (WGS) entry which is preliminary data.</text>
</comment>
<dbReference type="AlphaFoldDB" id="A0A4Z0HCP8"/>
<keyword evidence="1" id="KW-0175">Coiled coil</keyword>
<dbReference type="EMBL" id="SRID01000014">
    <property type="protein sequence ID" value="TGB17704.1"/>
    <property type="molecule type" value="Genomic_DNA"/>
</dbReference>
<feature type="coiled-coil region" evidence="1">
    <location>
        <begin position="196"/>
        <end position="223"/>
    </location>
</feature>
<gene>
    <name evidence="2" type="ORF">E4099_03155</name>
</gene>
<dbReference type="RefSeq" id="WP_135337351.1">
    <property type="nucleotide sequence ID" value="NZ_JBHLTX010000060.1"/>
</dbReference>
<name>A0A4Z0HCP8_9ACTN</name>
<feature type="coiled-coil region" evidence="1">
    <location>
        <begin position="109"/>
        <end position="139"/>
    </location>
</feature>
<accession>A0A4Z0HCP8</accession>
<keyword evidence="3" id="KW-1185">Reference proteome</keyword>
<dbReference type="Proteomes" id="UP000297948">
    <property type="component" value="Unassembled WGS sequence"/>
</dbReference>
<reference evidence="2 3" key="1">
    <citation type="submission" date="2019-03" db="EMBL/GenBank/DDBJ databases">
        <authorList>
            <person name="Gonzalez-Pimentel J.L."/>
        </authorList>
    </citation>
    <scope>NUCLEOTIDE SEQUENCE [LARGE SCALE GENOMIC DNA]</scope>
    <source>
        <strain evidence="2 3">JCM 31289</strain>
    </source>
</reference>
<proteinExistence type="predicted"/>
<evidence type="ECO:0000256" key="1">
    <source>
        <dbReference type="SAM" id="Coils"/>
    </source>
</evidence>
<organism evidence="2 3">
    <name type="scientific">Streptomyces palmae</name>
    <dbReference type="NCBI Taxonomy" id="1701085"/>
    <lineage>
        <taxon>Bacteria</taxon>
        <taxon>Bacillati</taxon>
        <taxon>Actinomycetota</taxon>
        <taxon>Actinomycetes</taxon>
        <taxon>Kitasatosporales</taxon>
        <taxon>Streptomycetaceae</taxon>
        <taxon>Streptomyces</taxon>
    </lineage>
</organism>
<protein>
    <submittedName>
        <fullName evidence="2">Uncharacterized protein</fullName>
    </submittedName>
</protein>
<evidence type="ECO:0000313" key="2">
    <source>
        <dbReference type="EMBL" id="TGB17704.1"/>
    </source>
</evidence>
<sequence length="324" mass="34649">MDDTRREIADVLAATGIGEQEAALRVLGCALRWAAAAVGRVDGGAGGSHALAVLYELDDALEEGRGLAEALPGLLATARPGDRVGRGTEELMRQLTEAGDRVAAEREVLEKLVAAEEALRRRLAEHEELRRQVDELRRLERLVLALDALREQQEVIGGRLAELRGRDTGVDGALRTGSDALVRLTEDQLAVLAPQTRQVLERAAKAQGALAAAEREHEASLAELASCHDRLERIQAERGSRLASLRRHAQADRELARALRGAAAAAGGTAEAQAGQHATLEEVEAVTDAIDQRLRAADEALGQVLEERGAQDTEGRVTLLRTGG</sequence>
<evidence type="ECO:0000313" key="3">
    <source>
        <dbReference type="Proteomes" id="UP000297948"/>
    </source>
</evidence>
<dbReference type="OrthoDB" id="4201767at2"/>